<evidence type="ECO:0000313" key="2">
    <source>
        <dbReference type="EMBL" id="QHU27514.1"/>
    </source>
</evidence>
<reference evidence="2" key="1">
    <citation type="journal article" date="2020" name="Nature">
        <title>Giant virus diversity and host interactions through global metagenomics.</title>
        <authorList>
            <person name="Schulz F."/>
            <person name="Roux S."/>
            <person name="Paez-Espino D."/>
            <person name="Jungbluth S."/>
            <person name="Walsh D.A."/>
            <person name="Denef V.J."/>
            <person name="McMahon K.D."/>
            <person name="Konstantinidis K.T."/>
            <person name="Eloe-Fadrosh E.A."/>
            <person name="Kyrpides N.C."/>
            <person name="Woyke T."/>
        </authorList>
    </citation>
    <scope>NUCLEOTIDE SEQUENCE</scope>
    <source>
        <strain evidence="2">GVMAG-M-3300027769-26</strain>
    </source>
</reference>
<feature type="compositionally biased region" description="Polar residues" evidence="1">
    <location>
        <begin position="368"/>
        <end position="389"/>
    </location>
</feature>
<protein>
    <submittedName>
        <fullName evidence="2">Uncharacterized protein</fullName>
    </submittedName>
</protein>
<proteinExistence type="predicted"/>
<dbReference type="Gene3D" id="3.90.176.10">
    <property type="entry name" value="Toxin ADP-ribosyltransferase, Chain A, domain 1"/>
    <property type="match status" value="1"/>
</dbReference>
<sequence length="454" mass="51575">MLVYDPINLENLPVADYLDNDANNIVIIYNNKAYGVNKSLFMFNNEMKRCIIANNALLKKKTYDNPETFYNIGYFIGKKVIVNLDTLNDSLKKHRVIELTSKTSGDTYINKELLELTTIGLIKPSSKKSVGKFNFQYAYEDVYFDELISLILKQYSLSMYFYINKCLLNSKLYNNDKPLKKELAEILKNDFPKSKVFKNIDFKNYIDNIITKIDKGFIEAAPRYEKTYIHKVFYRGMKGKYINTNGNELENIGDTALIKTYVSVSADYATAKNFAPPGGKAAIYIIYLEEGLPFINMVSNAVFKNEREYILPRNIIFELISKKGNEYTVLAKPFKPDQFAIKTGCFPLDFCDIKQAQLSPLAPLSPSAKISLSSPAKSKTKSNIDSGKNNIIPVKSKRCPNGMVRNKITKECVPKQTIKQKAKPESPKPKSKLGRCPKGTRRNPKTLLCEAKQG</sequence>
<name>A0A6C0LCZ5_9ZZZZ</name>
<dbReference type="EMBL" id="MN740459">
    <property type="protein sequence ID" value="QHU27514.1"/>
    <property type="molecule type" value="Genomic_DNA"/>
</dbReference>
<dbReference type="SUPFAM" id="SSF56399">
    <property type="entry name" value="ADP-ribosylation"/>
    <property type="match status" value="1"/>
</dbReference>
<feature type="region of interest" description="Disordered" evidence="1">
    <location>
        <begin position="413"/>
        <end position="454"/>
    </location>
</feature>
<feature type="region of interest" description="Disordered" evidence="1">
    <location>
        <begin position="365"/>
        <end position="392"/>
    </location>
</feature>
<evidence type="ECO:0000256" key="1">
    <source>
        <dbReference type="SAM" id="MobiDB-lite"/>
    </source>
</evidence>
<feature type="compositionally biased region" description="Basic residues" evidence="1">
    <location>
        <begin position="429"/>
        <end position="444"/>
    </location>
</feature>
<organism evidence="2">
    <name type="scientific">viral metagenome</name>
    <dbReference type="NCBI Taxonomy" id="1070528"/>
    <lineage>
        <taxon>unclassified sequences</taxon>
        <taxon>metagenomes</taxon>
        <taxon>organismal metagenomes</taxon>
    </lineage>
</organism>
<accession>A0A6C0LCZ5</accession>
<dbReference type="AlphaFoldDB" id="A0A6C0LCZ5"/>